<organism evidence="1 2">
    <name type="scientific">Malus domestica</name>
    <name type="common">Apple</name>
    <name type="synonym">Pyrus malus</name>
    <dbReference type="NCBI Taxonomy" id="3750"/>
    <lineage>
        <taxon>Eukaryota</taxon>
        <taxon>Viridiplantae</taxon>
        <taxon>Streptophyta</taxon>
        <taxon>Embryophyta</taxon>
        <taxon>Tracheophyta</taxon>
        <taxon>Spermatophyta</taxon>
        <taxon>Magnoliopsida</taxon>
        <taxon>eudicotyledons</taxon>
        <taxon>Gunneridae</taxon>
        <taxon>Pentapetalae</taxon>
        <taxon>rosids</taxon>
        <taxon>fabids</taxon>
        <taxon>Rosales</taxon>
        <taxon>Rosaceae</taxon>
        <taxon>Amygdaloideae</taxon>
        <taxon>Maleae</taxon>
        <taxon>Malus</taxon>
    </lineage>
</organism>
<proteinExistence type="predicted"/>
<dbReference type="Proteomes" id="UP000290289">
    <property type="component" value="Chromosome 13"/>
</dbReference>
<evidence type="ECO:0000313" key="2">
    <source>
        <dbReference type="Proteomes" id="UP000290289"/>
    </source>
</evidence>
<accession>A0A498I6L4</accession>
<dbReference type="AlphaFoldDB" id="A0A498I6L4"/>
<keyword evidence="2" id="KW-1185">Reference proteome</keyword>
<reference evidence="1 2" key="1">
    <citation type="submission" date="2018-10" db="EMBL/GenBank/DDBJ databases">
        <title>A high-quality apple genome assembly.</title>
        <authorList>
            <person name="Hu J."/>
        </authorList>
    </citation>
    <scope>NUCLEOTIDE SEQUENCE [LARGE SCALE GENOMIC DNA]</scope>
    <source>
        <strain evidence="2">cv. HFTH1</strain>
        <tissue evidence="1">Young leaf</tissue>
    </source>
</reference>
<protein>
    <submittedName>
        <fullName evidence="1">Uncharacterized protein</fullName>
    </submittedName>
</protein>
<dbReference type="EMBL" id="RDQH01000339">
    <property type="protein sequence ID" value="RXH79378.1"/>
    <property type="molecule type" value="Genomic_DNA"/>
</dbReference>
<evidence type="ECO:0000313" key="1">
    <source>
        <dbReference type="EMBL" id="RXH79378.1"/>
    </source>
</evidence>
<sequence>MTFHSPEQQSTMFSVGDNWNLVEWQYDYKLYVEMIKLLGVCNLGSLPAIRMNALFGCGGSKEGKWSPVQGLYENGIFSTFFVGNKVPGQFSYKSTKSSISFIVPLLLANHRIRGLNIFATYAKEQNYNNSFNPIMTKVSNKSKGLKWIYGPEFYGIPGEGEHMIWLSHWKMDNETILQCGDEVLVSVHMRPSQFQLKEFGVELVQEHQDKMSTQHNTKSGPNYPFVIGGDLDTWKCRPGIYFLGSRTREDTDDIDILTMDCDEEDTTKEGQENEPDYTIAKTRVASKNCSLERWKVLLTTAGFFFTLALVVQSSISQKLKRQ</sequence>
<name>A0A498I6L4_MALDO</name>
<gene>
    <name evidence="1" type="ORF">DVH24_040525</name>
</gene>
<comment type="caution">
    <text evidence="1">The sequence shown here is derived from an EMBL/GenBank/DDBJ whole genome shotgun (WGS) entry which is preliminary data.</text>
</comment>